<dbReference type="AlphaFoldDB" id="A0A368V4X4"/>
<organism evidence="4 5">
    <name type="scientific">Marinilabilia salmonicolor</name>
    <dbReference type="NCBI Taxonomy" id="989"/>
    <lineage>
        <taxon>Bacteria</taxon>
        <taxon>Pseudomonadati</taxon>
        <taxon>Bacteroidota</taxon>
        <taxon>Bacteroidia</taxon>
        <taxon>Marinilabiliales</taxon>
        <taxon>Marinilabiliaceae</taxon>
        <taxon>Marinilabilia</taxon>
    </lineage>
</organism>
<feature type="transmembrane region" description="Helical" evidence="2">
    <location>
        <begin position="796"/>
        <end position="815"/>
    </location>
</feature>
<dbReference type="PANTHER" id="PTHR43547:SF2">
    <property type="entry name" value="HYBRID SIGNAL TRANSDUCTION HISTIDINE KINASE C"/>
    <property type="match status" value="1"/>
</dbReference>
<dbReference type="Pfam" id="PF07495">
    <property type="entry name" value="Y_Y_Y"/>
    <property type="match status" value="1"/>
</dbReference>
<dbReference type="InterPro" id="IPR011110">
    <property type="entry name" value="Reg_prop"/>
</dbReference>
<dbReference type="InterPro" id="IPR011123">
    <property type="entry name" value="Y_Y_Y"/>
</dbReference>
<dbReference type="InterPro" id="IPR013783">
    <property type="entry name" value="Ig-like_fold"/>
</dbReference>
<dbReference type="InterPro" id="IPR036457">
    <property type="entry name" value="PPM-type-like_dom_sf"/>
</dbReference>
<comment type="caution">
    <text evidence="4">The sequence shown here is derived from an EMBL/GenBank/DDBJ whole genome shotgun (WGS) entry which is preliminary data.</text>
</comment>
<evidence type="ECO:0000256" key="2">
    <source>
        <dbReference type="SAM" id="Phobius"/>
    </source>
</evidence>
<keyword evidence="1" id="KW-0597">Phosphoprotein</keyword>
<keyword evidence="2" id="KW-1133">Transmembrane helix</keyword>
<accession>A0A368V4X4</accession>
<dbReference type="Gene3D" id="2.60.40.10">
    <property type="entry name" value="Immunoglobulins"/>
    <property type="match status" value="1"/>
</dbReference>
<gene>
    <name evidence="4" type="ORF">DFO77_109151</name>
</gene>
<dbReference type="EMBL" id="QPIZ01000009">
    <property type="protein sequence ID" value="RCW36187.1"/>
    <property type="molecule type" value="Genomic_DNA"/>
</dbReference>
<dbReference type="InterPro" id="IPR001932">
    <property type="entry name" value="PPM-type_phosphatase-like_dom"/>
</dbReference>
<keyword evidence="2" id="KW-0472">Membrane</keyword>
<dbReference type="Gene3D" id="3.60.40.10">
    <property type="entry name" value="PPM-type phosphatase domain"/>
    <property type="match status" value="1"/>
</dbReference>
<dbReference type="Pfam" id="PF07228">
    <property type="entry name" value="SpoIIE"/>
    <property type="match status" value="1"/>
</dbReference>
<name>A0A368V4X4_9BACT</name>
<evidence type="ECO:0000256" key="1">
    <source>
        <dbReference type="ARBA" id="ARBA00022553"/>
    </source>
</evidence>
<protein>
    <submittedName>
        <fullName evidence="4">Ligand-binding sensor domain-containing protein</fullName>
    </submittedName>
</protein>
<dbReference type="GO" id="GO:0000155">
    <property type="term" value="F:phosphorelay sensor kinase activity"/>
    <property type="evidence" value="ECO:0007669"/>
    <property type="project" value="TreeGrafter"/>
</dbReference>
<reference evidence="4 5" key="1">
    <citation type="submission" date="2018-07" db="EMBL/GenBank/DDBJ databases">
        <title>Freshwater and sediment microbial communities from various areas in North America, analyzing microbe dynamics in response to fracking.</title>
        <authorList>
            <person name="Lamendella R."/>
        </authorList>
    </citation>
    <scope>NUCLEOTIDE SEQUENCE [LARGE SCALE GENOMIC DNA]</scope>
    <source>
        <strain evidence="4 5">160A</strain>
    </source>
</reference>
<keyword evidence="5" id="KW-1185">Reference proteome</keyword>
<dbReference type="PANTHER" id="PTHR43547">
    <property type="entry name" value="TWO-COMPONENT HISTIDINE KINASE"/>
    <property type="match status" value="1"/>
</dbReference>
<evidence type="ECO:0000313" key="5">
    <source>
        <dbReference type="Proteomes" id="UP000252733"/>
    </source>
</evidence>
<sequence>MPTSLTVKKIIFHIFLVFLIPVSISSADFAGDFGTSQMTISDGLSNNSVTVIFQDSYGFLWIGTEDGLNRYDGYNYITYRHNPSDKHSISGNYIQCIVQGEDNDLWIGTRNNGLSRLDYSTGRFTTFLSHPGDENSLPENGVYGLLTDEYGDLWVKTQSFVSVFKGDSIGFENYGHFNNVFNVREVISYPLLLESDSSILVGTKDGLNRFNTETRHFSRLRCEEPGSKANHESVLDLVRWKGNTLLLACSSGLNILRANLSGHFEKTSVMNFPADKMPDANDVLLLKNGNLVVGTGQGLFFYDQSSDGQGFTPGKKLFESYDITSVFEDRSGIIWAGTRFNGVLKVNPAPPKVKTLPREVLQGEAFGSLNFQSVFQDNKGNLWLGTIDSGIYKYNPTANEVRNYPIECRGRKNTYPHAVYVIFEDDEGVLWAGTNCGLYSLDDNSDRFEEFRSGLDFGIDNLIKTNHIYSLSNDFEGNLWIGTGFGLYRFDGRYVFSHFFDEKEASGLYSDHINALTTDEEGNLWIGTSGGLNVWDRDTKQIGRVPFLGNDSIGIRTSILSLELAYNGDVWVGTRSGVWTLDPEKPLPELMEGNRNLENDMIQSVVADHTNRAWVSTNKGISCLNPDGTVFNFDVVDGLPGYVFNQNSVFKNREGTLFFGGTRGVCWFHPDSLHYNLNKPPLAITRIGIVRRGKESDTFWPFTDEISFKYRAFTSLEIGFSALEFTQPGKNRYRVFLEGYDSEWRPVTRENSVSFSNLLPGEYTLKLVASNNDFTWNNDPLELKIIVTPPLWMSNYALAFYILALIFVLHLFVNYRVRHYRKANRELQEKTVNKNQIEAQREVLTRINRSFTDSINYARRIQKAMTPSEASFSEVFSDSFVYLRARDIVSGDFFWFHEKGEKVFVAAVDCTGHGVPGAFMSIIGIDLLKNIVEVQGVESPAEILKTMNGDLIRTLHRQQPVVEEEGRVNDGMDMSLIVIDRKKKTLEFSGAYNGFYLVRDNEIHTYKGDRFPVGYLKDGESPVFTRKEVFLKDDDVVYLFSDGLPDQFGGPDHKKFKYRRFRLLLLHIHNMAFNDQKRFLHQKTEEWMEGAVEQVDDMLVIGFKPLAGLKGTDDSTDL</sequence>
<dbReference type="SMART" id="SM00331">
    <property type="entry name" value="PP2C_SIG"/>
    <property type="match status" value="1"/>
</dbReference>
<dbReference type="Gene3D" id="2.130.10.10">
    <property type="entry name" value="YVTN repeat-like/Quinoprotein amine dehydrogenase"/>
    <property type="match status" value="2"/>
</dbReference>
<dbReference type="InterPro" id="IPR015943">
    <property type="entry name" value="WD40/YVTN_repeat-like_dom_sf"/>
</dbReference>
<dbReference type="Proteomes" id="UP000252733">
    <property type="component" value="Unassembled WGS sequence"/>
</dbReference>
<feature type="domain" description="PPM-type phosphatase" evidence="3">
    <location>
        <begin position="876"/>
        <end position="1105"/>
    </location>
</feature>
<evidence type="ECO:0000259" key="3">
    <source>
        <dbReference type="SMART" id="SM00331"/>
    </source>
</evidence>
<dbReference type="SUPFAM" id="SSF63829">
    <property type="entry name" value="Calcium-dependent phosphotriesterase"/>
    <property type="match status" value="3"/>
</dbReference>
<proteinExistence type="predicted"/>
<keyword evidence="2" id="KW-0812">Transmembrane</keyword>
<evidence type="ECO:0000313" key="4">
    <source>
        <dbReference type="EMBL" id="RCW36187.1"/>
    </source>
</evidence>
<dbReference type="Pfam" id="PF07494">
    <property type="entry name" value="Reg_prop"/>
    <property type="match status" value="5"/>
</dbReference>